<evidence type="ECO:0000256" key="1">
    <source>
        <dbReference type="SAM" id="Coils"/>
    </source>
</evidence>
<proteinExistence type="predicted"/>
<reference evidence="3" key="1">
    <citation type="submission" date="2021-01" db="UniProtKB">
        <authorList>
            <consortium name="EnsemblPlants"/>
        </authorList>
    </citation>
    <scope>IDENTIFICATION</scope>
</reference>
<protein>
    <submittedName>
        <fullName evidence="3">Uncharacterized protein</fullName>
    </submittedName>
</protein>
<dbReference type="EnsemblPlants" id="Kaladp0022s0118.1.v1.1">
    <property type="protein sequence ID" value="Kaladp0022s0118.1.v1.1.CDS.1"/>
    <property type="gene ID" value="Kaladp0022s0118.v1.1"/>
</dbReference>
<dbReference type="PANTHER" id="PTHR45287:SF3">
    <property type="entry name" value="PROTEIN, PUTATIVE-RELATED"/>
    <property type="match status" value="1"/>
</dbReference>
<evidence type="ECO:0000313" key="3">
    <source>
        <dbReference type="EnsemblPlants" id="Kaladp0022s0118.1.v1.1.CDS.1"/>
    </source>
</evidence>
<feature type="coiled-coil region" evidence="1">
    <location>
        <begin position="625"/>
        <end position="736"/>
    </location>
</feature>
<feature type="compositionally biased region" description="Basic and acidic residues" evidence="2">
    <location>
        <begin position="789"/>
        <end position="799"/>
    </location>
</feature>
<keyword evidence="1" id="KW-0175">Coiled coil</keyword>
<evidence type="ECO:0000313" key="4">
    <source>
        <dbReference type="Proteomes" id="UP000594263"/>
    </source>
</evidence>
<feature type="coiled-coil region" evidence="1">
    <location>
        <begin position="282"/>
        <end position="341"/>
    </location>
</feature>
<sequence length="826" mass="95864">MEAAVDKELEEVTMELEQMKAEYKKKTELHLRLKRAHDDQIIKLQEAKLQMEKQSQEICAKAVEICEAQRVCEELKSSLAQKDLIVRELSCANEKLRAGREDKFELLEGANRRLVWSLDDLTAQKEELEDKLRVTNEESEGLKAVLSATEKKCFELENKARMSKELSCKDGLIERLEDESRNVQVRLKWKNEQFDHLEEAHEKLHGEFHSSKLEWEKERLVLLDKVSYLQSSLDSQTRMSNSLQTKLTMCQQALAHEESRRKLIEVQLSESQALFENIYGKCQEEQSKIDQLTAQRDEEIANLREQLNKKDVLFKEMEFKILELKQQKEDTAGSLQEFQEAEIKHAGSKTSLTKLQKKLQNLEQVHGSCLGIQELKETEWTSQLERLTLEVKEYLSELKNKEKQIRELHKELEMCQFSLQILNEEMAVVVMILKSEYSEAYSKLLDQHENKRDRELSYPIVESKSVDLEVQNQTLLLKTDLEDHKNMLEESQRKQVQLEEDILEIEKLNKAEMAERSRECNFINAELQKWKNDAEILKSSLEEAQEIHKKMVAVLKLQLENEQASKREISNLRNVVKEQGSIINALEQEANSLDASIAVKDEMDQNQILLLTMDLEDHKIMLKESQRQEHQLDEHVAEIEMAKAELQKWKNDAEISKASLEEVQEVLKQTIENEQASKQEINNLKNVIKELETNAGALQKQVTYLETAMSVKDDSLKALELENKNCIGIIEELESENLHLNKMILGLVTDRETILVEMEGASNHLGEICCQSESFLRRFRNSDGVINEHKFSSSHDRKNGPIPLSPTASKFQTGTNERLPFHELNY</sequence>
<dbReference type="Gramene" id="Kaladp0022s0118.1.v1.1">
    <property type="protein sequence ID" value="Kaladp0022s0118.1.v1.1.CDS.1"/>
    <property type="gene ID" value="Kaladp0022s0118.v1.1"/>
</dbReference>
<organism evidence="3 4">
    <name type="scientific">Kalanchoe fedtschenkoi</name>
    <name type="common">Lavender scallops</name>
    <name type="synonym">South American air plant</name>
    <dbReference type="NCBI Taxonomy" id="63787"/>
    <lineage>
        <taxon>Eukaryota</taxon>
        <taxon>Viridiplantae</taxon>
        <taxon>Streptophyta</taxon>
        <taxon>Embryophyta</taxon>
        <taxon>Tracheophyta</taxon>
        <taxon>Spermatophyta</taxon>
        <taxon>Magnoliopsida</taxon>
        <taxon>eudicotyledons</taxon>
        <taxon>Gunneridae</taxon>
        <taxon>Pentapetalae</taxon>
        <taxon>Saxifragales</taxon>
        <taxon>Crassulaceae</taxon>
        <taxon>Kalanchoe</taxon>
    </lineage>
</organism>
<feature type="region of interest" description="Disordered" evidence="2">
    <location>
        <begin position="789"/>
        <end position="813"/>
    </location>
</feature>
<feature type="coiled-coil region" evidence="1">
    <location>
        <begin position="481"/>
        <end position="589"/>
    </location>
</feature>
<dbReference type="InterPro" id="IPR040262">
    <property type="entry name" value="At4g38062-like"/>
</dbReference>
<dbReference type="PANTHER" id="PTHR45287">
    <property type="entry name" value="OS03G0691500 PROTEIN"/>
    <property type="match status" value="1"/>
</dbReference>
<dbReference type="AlphaFoldDB" id="A0A7N0T4E8"/>
<dbReference type="OMA" id="MKRCMSE"/>
<dbReference type="Proteomes" id="UP000594263">
    <property type="component" value="Unplaced"/>
</dbReference>
<feature type="coiled-coil region" evidence="1">
    <location>
        <begin position="111"/>
        <end position="145"/>
    </location>
</feature>
<accession>A0A7N0T4E8</accession>
<feature type="coiled-coil region" evidence="1">
    <location>
        <begin position="384"/>
        <end position="418"/>
    </location>
</feature>
<name>A0A7N0T4E8_KALFE</name>
<evidence type="ECO:0000256" key="2">
    <source>
        <dbReference type="SAM" id="MobiDB-lite"/>
    </source>
</evidence>
<keyword evidence="4" id="KW-1185">Reference proteome</keyword>
<feature type="coiled-coil region" evidence="1">
    <location>
        <begin position="2"/>
        <end position="57"/>
    </location>
</feature>